<protein>
    <submittedName>
        <fullName evidence="2">Uncharacterized protein</fullName>
    </submittedName>
</protein>
<sequence length="304" mass="32106">MSTVCGAERLLFAVDGDSAEPEEGVPVWQRGSCSAASASHPDDRAESLTSPVVETELDSSSQPCPTYCDKRPRRRPAKSITCRKSLSSGALNNDLRHVIDFLRAWAGFDLLIVRTAQEVIGADEPRPGWDPCPSPESETRRRRKATMTPKATNRAKYRARSARSRPRGWRSASPGPRGRRSASPGPRGRRSASPGPRGRRSASPGLTRPAVGPAGTRAGGSRPCRDPCGQSALPGPRGWQSASPEPTRAAVGLAGTARAGVGLPELSGASRSPARSDRQPSPMLRPLPVADAGGSAVGSRRSRA</sequence>
<evidence type="ECO:0000313" key="3">
    <source>
        <dbReference type="Proteomes" id="UP001240984"/>
    </source>
</evidence>
<gene>
    <name evidence="2" type="ORF">J2S43_003175</name>
</gene>
<feature type="compositionally biased region" description="Low complexity" evidence="1">
    <location>
        <begin position="169"/>
        <end position="205"/>
    </location>
</feature>
<feature type="compositionally biased region" description="Polar residues" evidence="1">
    <location>
        <begin position="47"/>
        <end position="64"/>
    </location>
</feature>
<evidence type="ECO:0000313" key="2">
    <source>
        <dbReference type="EMBL" id="MDP9794663.1"/>
    </source>
</evidence>
<dbReference type="EMBL" id="JAUSRA010000001">
    <property type="protein sequence ID" value="MDP9794663.1"/>
    <property type="molecule type" value="Genomic_DNA"/>
</dbReference>
<reference evidence="2 3" key="1">
    <citation type="submission" date="2023-07" db="EMBL/GenBank/DDBJ databases">
        <title>Sequencing the genomes of 1000 actinobacteria strains.</title>
        <authorList>
            <person name="Klenk H.-P."/>
        </authorList>
    </citation>
    <scope>NUCLEOTIDE SEQUENCE [LARGE SCALE GENOMIC DNA]</scope>
    <source>
        <strain evidence="2 3">DSM 44710</strain>
    </source>
</reference>
<feature type="region of interest" description="Disordered" evidence="1">
    <location>
        <begin position="122"/>
        <end position="304"/>
    </location>
</feature>
<dbReference type="Proteomes" id="UP001240984">
    <property type="component" value="Unassembled WGS sequence"/>
</dbReference>
<name>A0ABT9MTB1_9ACTN</name>
<organism evidence="2 3">
    <name type="scientific">Catenuloplanes nepalensis</name>
    <dbReference type="NCBI Taxonomy" id="587533"/>
    <lineage>
        <taxon>Bacteria</taxon>
        <taxon>Bacillati</taxon>
        <taxon>Actinomycetota</taxon>
        <taxon>Actinomycetes</taxon>
        <taxon>Micromonosporales</taxon>
        <taxon>Micromonosporaceae</taxon>
        <taxon>Catenuloplanes</taxon>
    </lineage>
</organism>
<accession>A0ABT9MTB1</accession>
<comment type="caution">
    <text evidence="2">The sequence shown here is derived from an EMBL/GenBank/DDBJ whole genome shotgun (WGS) entry which is preliminary data.</text>
</comment>
<proteinExistence type="predicted"/>
<keyword evidence="3" id="KW-1185">Reference proteome</keyword>
<feature type="region of interest" description="Disordered" evidence="1">
    <location>
        <begin position="19"/>
        <end position="72"/>
    </location>
</feature>
<evidence type="ECO:0000256" key="1">
    <source>
        <dbReference type="SAM" id="MobiDB-lite"/>
    </source>
</evidence>
<feature type="compositionally biased region" description="Basic residues" evidence="1">
    <location>
        <begin position="153"/>
        <end position="168"/>
    </location>
</feature>